<evidence type="ECO:0000313" key="2">
    <source>
        <dbReference type="Proteomes" id="UP000241769"/>
    </source>
</evidence>
<reference evidence="1 2" key="1">
    <citation type="journal article" date="2018" name="Genome Biol. Evol.">
        <title>Multiple Roots of Fruiting Body Formation in Amoebozoa.</title>
        <authorList>
            <person name="Hillmann F."/>
            <person name="Forbes G."/>
            <person name="Novohradska S."/>
            <person name="Ferling I."/>
            <person name="Riege K."/>
            <person name="Groth M."/>
            <person name="Westermann M."/>
            <person name="Marz M."/>
            <person name="Spaller T."/>
            <person name="Winckler T."/>
            <person name="Schaap P."/>
            <person name="Glockner G."/>
        </authorList>
    </citation>
    <scope>NUCLEOTIDE SEQUENCE [LARGE SCALE GENOMIC DNA]</scope>
    <source>
        <strain evidence="1 2">Jena</strain>
    </source>
</reference>
<name>A0A2P6NA28_9EUKA</name>
<dbReference type="InParanoid" id="A0A2P6NA28"/>
<proteinExistence type="predicted"/>
<gene>
    <name evidence="1" type="ORF">PROFUN_11218</name>
</gene>
<dbReference type="Proteomes" id="UP000241769">
    <property type="component" value="Unassembled WGS sequence"/>
</dbReference>
<keyword evidence="2" id="KW-1185">Reference proteome</keyword>
<sequence>MVSCACKIVSYDRNVLVTQRLIAGQDRLEHLSLLFSPQFEFENSSTSTSLSPSQGVPLHRNLIRFQVFFDFSHSYSAERAKGFIKG</sequence>
<dbReference type="EMBL" id="MDYQ01000137">
    <property type="protein sequence ID" value="PRP80803.1"/>
    <property type="molecule type" value="Genomic_DNA"/>
</dbReference>
<organism evidence="1 2">
    <name type="scientific">Planoprotostelium fungivorum</name>
    <dbReference type="NCBI Taxonomy" id="1890364"/>
    <lineage>
        <taxon>Eukaryota</taxon>
        <taxon>Amoebozoa</taxon>
        <taxon>Evosea</taxon>
        <taxon>Variosea</taxon>
        <taxon>Cavosteliida</taxon>
        <taxon>Cavosteliaceae</taxon>
        <taxon>Planoprotostelium</taxon>
    </lineage>
</organism>
<protein>
    <submittedName>
        <fullName evidence="1">Uncharacterized protein</fullName>
    </submittedName>
</protein>
<accession>A0A2P6NA28</accession>
<dbReference type="AlphaFoldDB" id="A0A2P6NA28"/>
<comment type="caution">
    <text evidence="1">The sequence shown here is derived from an EMBL/GenBank/DDBJ whole genome shotgun (WGS) entry which is preliminary data.</text>
</comment>
<evidence type="ECO:0000313" key="1">
    <source>
        <dbReference type="EMBL" id="PRP80803.1"/>
    </source>
</evidence>